<reference evidence="3" key="1">
    <citation type="submission" date="2013-09" db="EMBL/GenBank/DDBJ databases">
        <title>Corchorus olitorius genome sequencing.</title>
        <authorList>
            <person name="Alam M."/>
            <person name="Haque M.S."/>
            <person name="Islam M.S."/>
            <person name="Emdad E.M."/>
            <person name="Islam M.M."/>
            <person name="Ahmed B."/>
            <person name="Halim A."/>
            <person name="Hossen Q.M.M."/>
            <person name="Hossain M.Z."/>
            <person name="Ahmed R."/>
            <person name="Khan M.M."/>
            <person name="Islam R."/>
            <person name="Rashid M.M."/>
            <person name="Khan S.A."/>
            <person name="Rahman M.S."/>
            <person name="Alam M."/>
            <person name="Yahiya A.S."/>
            <person name="Khan M.S."/>
            <person name="Azam M.S."/>
            <person name="Haque T."/>
            <person name="Lashkar M.Z.H."/>
            <person name="Akhand A.I."/>
            <person name="Morshed G."/>
            <person name="Roy S."/>
            <person name="Uddin K.S."/>
            <person name="Rabeya T."/>
            <person name="Hossain A.S."/>
            <person name="Chowdhury A."/>
            <person name="Snigdha A.R."/>
            <person name="Mortoza M.S."/>
            <person name="Matin S.A."/>
            <person name="Hoque S.M.E."/>
            <person name="Islam M.K."/>
            <person name="Roy D.K."/>
            <person name="Haider R."/>
            <person name="Moosa M.M."/>
            <person name="Elias S.M."/>
            <person name="Hasan A.M."/>
            <person name="Jahan S."/>
            <person name="Shafiuddin M."/>
            <person name="Mahmood N."/>
            <person name="Shommy N.S."/>
        </authorList>
    </citation>
    <scope>NUCLEOTIDE SEQUENCE [LARGE SCALE GENOMIC DNA]</scope>
    <source>
        <strain evidence="3">cv. O-4</strain>
    </source>
</reference>
<feature type="region of interest" description="Disordered" evidence="1">
    <location>
        <begin position="35"/>
        <end position="58"/>
    </location>
</feature>
<evidence type="ECO:0000313" key="2">
    <source>
        <dbReference type="EMBL" id="OMO50032.1"/>
    </source>
</evidence>
<gene>
    <name evidence="2" type="ORF">COLO4_38249</name>
</gene>
<feature type="compositionally biased region" description="Basic and acidic residues" evidence="1">
    <location>
        <begin position="35"/>
        <end position="45"/>
    </location>
</feature>
<organism evidence="2 3">
    <name type="scientific">Corchorus olitorius</name>
    <dbReference type="NCBI Taxonomy" id="93759"/>
    <lineage>
        <taxon>Eukaryota</taxon>
        <taxon>Viridiplantae</taxon>
        <taxon>Streptophyta</taxon>
        <taxon>Embryophyta</taxon>
        <taxon>Tracheophyta</taxon>
        <taxon>Spermatophyta</taxon>
        <taxon>Magnoliopsida</taxon>
        <taxon>eudicotyledons</taxon>
        <taxon>Gunneridae</taxon>
        <taxon>Pentapetalae</taxon>
        <taxon>rosids</taxon>
        <taxon>malvids</taxon>
        <taxon>Malvales</taxon>
        <taxon>Malvaceae</taxon>
        <taxon>Grewioideae</taxon>
        <taxon>Apeibeae</taxon>
        <taxon>Corchorus</taxon>
    </lineage>
</organism>
<evidence type="ECO:0000313" key="3">
    <source>
        <dbReference type="Proteomes" id="UP000187203"/>
    </source>
</evidence>
<comment type="caution">
    <text evidence="2">The sequence shown here is derived from an EMBL/GenBank/DDBJ whole genome shotgun (WGS) entry which is preliminary data.</text>
</comment>
<keyword evidence="3" id="KW-1185">Reference proteome</keyword>
<evidence type="ECO:0000256" key="1">
    <source>
        <dbReference type="SAM" id="MobiDB-lite"/>
    </source>
</evidence>
<protein>
    <submittedName>
        <fullName evidence="2">Uncharacterized protein</fullName>
    </submittedName>
</protein>
<accession>A0A1R3FW18</accession>
<dbReference type="EMBL" id="AWUE01024702">
    <property type="protein sequence ID" value="OMO50032.1"/>
    <property type="molecule type" value="Genomic_DNA"/>
</dbReference>
<dbReference type="AlphaFoldDB" id="A0A1R3FW18"/>
<sequence length="58" mass="6051">MVAGGHGKGEVGGCGMSGGVGWVSDEGCGFGVDLRRGGSVEGNREKIKRREKKEGWSR</sequence>
<dbReference type="Proteomes" id="UP000187203">
    <property type="component" value="Unassembled WGS sequence"/>
</dbReference>
<name>A0A1R3FW18_9ROSI</name>
<proteinExistence type="predicted"/>